<dbReference type="Gene3D" id="3.40.1090.10">
    <property type="entry name" value="Cytosolic phospholipase A2 catalytic domain"/>
    <property type="match status" value="2"/>
</dbReference>
<dbReference type="SUPFAM" id="SSF52151">
    <property type="entry name" value="FabD/lysophospholipase-like"/>
    <property type="match status" value="1"/>
</dbReference>
<dbReference type="GO" id="GO:0005635">
    <property type="term" value="C:nuclear envelope"/>
    <property type="evidence" value="ECO:0007669"/>
    <property type="project" value="TreeGrafter"/>
</dbReference>
<dbReference type="PANTHER" id="PTHR10728">
    <property type="entry name" value="CYTOSOLIC PHOSPHOLIPASE A2"/>
    <property type="match status" value="1"/>
</dbReference>
<dbReference type="PANTHER" id="PTHR10728:SF39">
    <property type="entry name" value="CYTOSOLIC PHOSPHOLIPASE A2 GAMMA"/>
    <property type="match status" value="1"/>
</dbReference>
<dbReference type="GO" id="GO:0046475">
    <property type="term" value="P:glycerophospholipid catabolic process"/>
    <property type="evidence" value="ECO:0007669"/>
    <property type="project" value="TreeGrafter"/>
</dbReference>
<name>A0A669DC58_ORENI</name>
<accession>A0A669DC58</accession>
<dbReference type="GO" id="GO:0005544">
    <property type="term" value="F:calcium-dependent phospholipid binding"/>
    <property type="evidence" value="ECO:0007669"/>
    <property type="project" value="TreeGrafter"/>
</dbReference>
<dbReference type="GO" id="GO:0005654">
    <property type="term" value="C:nucleoplasm"/>
    <property type="evidence" value="ECO:0007669"/>
    <property type="project" value="TreeGrafter"/>
</dbReference>
<dbReference type="GeneTree" id="ENSGT01030000234606"/>
<protein>
    <submittedName>
        <fullName evidence="1">Cytosolic phospholipase A2 gamma-like</fullName>
    </submittedName>
</protein>
<dbReference type="InterPro" id="IPR016035">
    <property type="entry name" value="Acyl_Trfase/lysoPLipase"/>
</dbReference>
<reference evidence="1" key="2">
    <citation type="submission" date="2025-08" db="UniProtKB">
        <authorList>
            <consortium name="Ensembl"/>
        </authorList>
    </citation>
    <scope>IDENTIFICATION</scope>
</reference>
<reference evidence="2" key="1">
    <citation type="submission" date="2012-01" db="EMBL/GenBank/DDBJ databases">
        <title>The Genome Sequence of Oreochromis niloticus (Nile Tilapia).</title>
        <authorList>
            <consortium name="Broad Institute Genome Assembly Team"/>
            <consortium name="Broad Institute Sequencing Platform"/>
            <person name="Di Palma F."/>
            <person name="Johnson J."/>
            <person name="Lander E.S."/>
            <person name="Lindblad-Toh K."/>
        </authorList>
    </citation>
    <scope>NUCLEOTIDE SEQUENCE [LARGE SCALE GENOMIC DNA]</scope>
</reference>
<dbReference type="AlphaFoldDB" id="A0A669DC58"/>
<dbReference type="GO" id="GO:0005509">
    <property type="term" value="F:calcium ion binding"/>
    <property type="evidence" value="ECO:0007669"/>
    <property type="project" value="TreeGrafter"/>
</dbReference>
<proteinExistence type="predicted"/>
<reference evidence="1" key="3">
    <citation type="submission" date="2025-09" db="UniProtKB">
        <authorList>
            <consortium name="Ensembl"/>
        </authorList>
    </citation>
    <scope>IDENTIFICATION</scope>
</reference>
<dbReference type="Proteomes" id="UP000005207">
    <property type="component" value="Linkage group LG4"/>
</dbReference>
<keyword evidence="2" id="KW-1185">Reference proteome</keyword>
<dbReference type="GO" id="GO:0005829">
    <property type="term" value="C:cytosol"/>
    <property type="evidence" value="ECO:0007669"/>
    <property type="project" value="TreeGrafter"/>
</dbReference>
<evidence type="ECO:0000313" key="1">
    <source>
        <dbReference type="Ensembl" id="ENSONIP00000058204.1"/>
    </source>
</evidence>
<sequence>VILPCVLQKYVHQSQSLSAGEQEFVLRRKQVVQKSLNKLGITCTLDMVPHIALLGSGGGQRAAVGLMGSLFQMEKDGLLDTVLYLGGVSGVTPQSFCFCFSVFVSGKWFEMTPHQAGFIDVGLFINTTNLGSRIHGAGSDIKGPELDMVTLQGASISFSARNTNSPKTKECNNNNNFYLQLNEKLLYCYLCFLEDASVPSCIRIKEFLQLIDAGVMINMPYPPFLGEKRDTDVLIALEYGADETFRVRDYAAKLKKPFPKLEEKFLKEKDWPRPCYVFKGKKKEPTIVYMPLFNRQNCKAKMKEFSTFQLPFSQQKIEFLLETVKANMRYSKDTLLREIAKAVIRRHIKASGGFPVSI</sequence>
<organism evidence="1 2">
    <name type="scientific">Oreochromis niloticus</name>
    <name type="common">Nile tilapia</name>
    <name type="synonym">Tilapia nilotica</name>
    <dbReference type="NCBI Taxonomy" id="8128"/>
    <lineage>
        <taxon>Eukaryota</taxon>
        <taxon>Metazoa</taxon>
        <taxon>Chordata</taxon>
        <taxon>Craniata</taxon>
        <taxon>Vertebrata</taxon>
        <taxon>Euteleostomi</taxon>
        <taxon>Actinopterygii</taxon>
        <taxon>Neopterygii</taxon>
        <taxon>Teleostei</taxon>
        <taxon>Neoteleostei</taxon>
        <taxon>Acanthomorphata</taxon>
        <taxon>Ovalentaria</taxon>
        <taxon>Cichlomorphae</taxon>
        <taxon>Cichliformes</taxon>
        <taxon>Cichlidae</taxon>
        <taxon>African cichlids</taxon>
        <taxon>Pseudocrenilabrinae</taxon>
        <taxon>Oreochromini</taxon>
        <taxon>Oreochromis</taxon>
    </lineage>
</organism>
<dbReference type="Ensembl" id="ENSONIT00000040039.1">
    <property type="protein sequence ID" value="ENSONIP00000058204.1"/>
    <property type="gene ID" value="ENSONIG00000006272.2"/>
</dbReference>
<dbReference type="GO" id="GO:0047498">
    <property type="term" value="F:calcium-dependent phospholipase A2 activity"/>
    <property type="evidence" value="ECO:0007669"/>
    <property type="project" value="TreeGrafter"/>
</dbReference>
<gene>
    <name evidence="1" type="primary">LOC102081065</name>
</gene>
<evidence type="ECO:0000313" key="2">
    <source>
        <dbReference type="Proteomes" id="UP000005207"/>
    </source>
</evidence>